<dbReference type="Gene3D" id="3.90.920.10">
    <property type="entry name" value="DNA primase, PRIM domain"/>
    <property type="match status" value="1"/>
</dbReference>
<keyword evidence="3" id="KW-1185">Reference proteome</keyword>
<dbReference type="PANTHER" id="PTHR42705:SF3">
    <property type="entry name" value="ATP-DEPENDENT DNA LIGASE"/>
    <property type="match status" value="1"/>
</dbReference>
<accession>A0AAE9YBW2</accession>
<organism evidence="2 3">
    <name type="scientific">Iamia majanohamensis</name>
    <dbReference type="NCBI Taxonomy" id="467976"/>
    <lineage>
        <taxon>Bacteria</taxon>
        <taxon>Bacillati</taxon>
        <taxon>Actinomycetota</taxon>
        <taxon>Acidimicrobiia</taxon>
        <taxon>Acidimicrobiales</taxon>
        <taxon>Iamiaceae</taxon>
        <taxon>Iamia</taxon>
    </lineage>
</organism>
<evidence type="ECO:0000259" key="1">
    <source>
        <dbReference type="Pfam" id="PF21686"/>
    </source>
</evidence>
<dbReference type="Pfam" id="PF21686">
    <property type="entry name" value="LigD_Prim-Pol"/>
    <property type="match status" value="1"/>
</dbReference>
<proteinExistence type="predicted"/>
<sequence>MPDTAPTWDAPTEDELAALDALGVKGEWELQGRTLKLTNLDKVLFPPGADGEPVTKRDLIRYHACVAPAMLPYLAGRAVNSNRFPQGVDHPGFWHKSVPSHAPDWITTWRYPDARPDDTAQTYIVPDSPATLAWLANYGAVELNPWNSRTATWREPAWAYIDLDPGTETDFEDIVVLARLHKVVLDTLEVQAGAKVTGKRGIQIWVPIGPGHTFEQTRGWVESISRAVGKFVPEMVSWAWAKRERGGKARLDFTQNAVNKTLVGPFSARPAAGAPVSVPILWEELDDPDLAPDRWTIRTVLDRLAEVGDPLRDLVDVDQDLPEI</sequence>
<name>A0AAE9YBW2_9ACTN</name>
<gene>
    <name evidence="2" type="ORF">PO878_05550</name>
</gene>
<dbReference type="KEGG" id="ima:PO878_05550"/>
<reference evidence="2" key="1">
    <citation type="submission" date="2023-01" db="EMBL/GenBank/DDBJ databases">
        <title>The diversity of Class Acidimicrobiia in South China Sea sediment environments and the proposal of Iamia marina sp. nov., a novel species of the genus Iamia.</title>
        <authorList>
            <person name="He Y."/>
            <person name="Tian X."/>
        </authorList>
    </citation>
    <scope>NUCLEOTIDE SEQUENCE</scope>
    <source>
        <strain evidence="2">DSM 19957</strain>
    </source>
</reference>
<dbReference type="Proteomes" id="UP001216390">
    <property type="component" value="Chromosome"/>
</dbReference>
<dbReference type="RefSeq" id="WP_272737706.1">
    <property type="nucleotide sequence ID" value="NZ_CP116942.1"/>
</dbReference>
<protein>
    <recommendedName>
        <fullName evidence="1">DNA ligase D polymerase domain-containing protein</fullName>
    </recommendedName>
</protein>
<dbReference type="InterPro" id="IPR014145">
    <property type="entry name" value="LigD_pol_dom"/>
</dbReference>
<evidence type="ECO:0000313" key="2">
    <source>
        <dbReference type="EMBL" id="WCO68189.1"/>
    </source>
</evidence>
<dbReference type="EMBL" id="CP116942">
    <property type="protein sequence ID" value="WCO68189.1"/>
    <property type="molecule type" value="Genomic_DNA"/>
</dbReference>
<dbReference type="PANTHER" id="PTHR42705">
    <property type="entry name" value="BIFUNCTIONAL NON-HOMOLOGOUS END JOINING PROTEIN LIGD"/>
    <property type="match status" value="1"/>
</dbReference>
<dbReference type="AlphaFoldDB" id="A0AAE9YBW2"/>
<feature type="domain" description="DNA ligase D polymerase" evidence="1">
    <location>
        <begin position="55"/>
        <end position="310"/>
    </location>
</feature>
<dbReference type="InterPro" id="IPR052171">
    <property type="entry name" value="NHEJ_LigD"/>
</dbReference>
<evidence type="ECO:0000313" key="3">
    <source>
        <dbReference type="Proteomes" id="UP001216390"/>
    </source>
</evidence>